<dbReference type="EMBL" id="SDMR01000004">
    <property type="protein sequence ID" value="TBT95466.1"/>
    <property type="molecule type" value="Genomic_DNA"/>
</dbReference>
<comment type="similarity">
    <text evidence="1">Belongs to the ROK (NagC/XylR) family.</text>
</comment>
<dbReference type="SUPFAM" id="SSF53067">
    <property type="entry name" value="Actin-like ATPase domain"/>
    <property type="match status" value="1"/>
</dbReference>
<dbReference type="Proteomes" id="UP000291933">
    <property type="component" value="Unassembled WGS sequence"/>
</dbReference>
<evidence type="ECO:0000313" key="3">
    <source>
        <dbReference type="Proteomes" id="UP000291933"/>
    </source>
</evidence>
<evidence type="ECO:0000313" key="2">
    <source>
        <dbReference type="EMBL" id="TBT95466.1"/>
    </source>
</evidence>
<accession>A0A4Q9KLQ7</accession>
<dbReference type="Gene3D" id="3.30.420.40">
    <property type="match status" value="2"/>
</dbReference>
<keyword evidence="3" id="KW-1185">Reference proteome</keyword>
<reference evidence="2 3" key="1">
    <citation type="submission" date="2019-01" db="EMBL/GenBank/DDBJ databases">
        <title>Lactibacter flavus gen. nov., sp. nov., a novel bacterium of the family Propionibacteriaceae isolated from raw milk and dairy products.</title>
        <authorList>
            <person name="Huptas C."/>
            <person name="Wenning M."/>
            <person name="Breitenwieser F."/>
            <person name="Doll E."/>
            <person name="Von Neubeck M."/>
            <person name="Busse H.-J."/>
            <person name="Scherer S."/>
        </authorList>
    </citation>
    <scope>NUCLEOTIDE SEQUENCE [LARGE SCALE GENOMIC DNA]</scope>
    <source>
        <strain evidence="2 3">DSM 22130</strain>
    </source>
</reference>
<gene>
    <name evidence="2" type="ORF">ET996_05030</name>
</gene>
<dbReference type="InterPro" id="IPR000600">
    <property type="entry name" value="ROK"/>
</dbReference>
<dbReference type="Pfam" id="PF00480">
    <property type="entry name" value="ROK"/>
    <property type="match status" value="1"/>
</dbReference>
<dbReference type="InterPro" id="IPR043129">
    <property type="entry name" value="ATPase_NBD"/>
</dbReference>
<dbReference type="PANTHER" id="PTHR18964">
    <property type="entry name" value="ROK (REPRESSOR, ORF, KINASE) FAMILY"/>
    <property type="match status" value="1"/>
</dbReference>
<dbReference type="AlphaFoldDB" id="A0A4Q9KLQ7"/>
<proteinExistence type="inferred from homology"/>
<dbReference type="PANTHER" id="PTHR18964:SF149">
    <property type="entry name" value="BIFUNCTIONAL UDP-N-ACETYLGLUCOSAMINE 2-EPIMERASE_N-ACETYLMANNOSAMINE KINASE"/>
    <property type="match status" value="1"/>
</dbReference>
<organism evidence="2 3">
    <name type="scientific">Propioniciclava tarda</name>
    <dbReference type="NCBI Taxonomy" id="433330"/>
    <lineage>
        <taxon>Bacteria</taxon>
        <taxon>Bacillati</taxon>
        <taxon>Actinomycetota</taxon>
        <taxon>Actinomycetes</taxon>
        <taxon>Propionibacteriales</taxon>
        <taxon>Propionibacteriaceae</taxon>
        <taxon>Propioniciclava</taxon>
    </lineage>
</organism>
<dbReference type="RefSeq" id="WP_131171459.1">
    <property type="nucleotide sequence ID" value="NZ_FXTL01000004.1"/>
</dbReference>
<comment type="caution">
    <text evidence="2">The sequence shown here is derived from an EMBL/GenBank/DDBJ whole genome shotgun (WGS) entry which is preliminary data.</text>
</comment>
<dbReference type="OrthoDB" id="9810372at2"/>
<evidence type="ECO:0000256" key="1">
    <source>
        <dbReference type="ARBA" id="ARBA00006479"/>
    </source>
</evidence>
<name>A0A4Q9KLQ7_PROTD</name>
<protein>
    <submittedName>
        <fullName evidence="2">ROK family protein</fullName>
    </submittedName>
</protein>
<sequence length="287" mass="28971">MRRAAGIDVGGTTIKGLRLDASGRRFPGPVPVPTPTDEAALVDAVAALARELGEPRVGVCVAGIVDETRGVALSGSNLPWRDSPLRERLSDAIGAPVALGHDVRCGARAEARWGGHGGVRFLYVNLGTGVSAVTVTDGEPASGPWHGEIGQPLVPDPADPTSLVSIERLASAEAVTRRYADRSGGLPSAGADVVFGRLAQGDPVAAAVVNEAVSALAQCLAFTVAATAPEVIVLAGGMAQAGSALVEPLSGRLESLLGILPRPRLVVSRLGPDAEAMGAAALALSAD</sequence>